<dbReference type="eggNOG" id="COG0581">
    <property type="taxonomic scope" value="Bacteria"/>
</dbReference>
<comment type="similarity">
    <text evidence="2 9">Belongs to the binding-protein-dependent transport system permease family. CysTW subfamily.</text>
</comment>
<protein>
    <recommendedName>
        <fullName evidence="3 9">Phosphate transport system permease protein PstA</fullName>
    </recommendedName>
</protein>
<dbReference type="EMBL" id="AEIG01000087">
    <property type="protein sequence ID" value="EGG28667.1"/>
    <property type="molecule type" value="Genomic_DNA"/>
</dbReference>
<comment type="subcellular location">
    <subcellularLocation>
        <location evidence="9">Cell inner membrane</location>
        <topology evidence="9">Multi-pass membrane protein</topology>
    </subcellularLocation>
    <subcellularLocation>
        <location evidence="1">Cell membrane</location>
        <topology evidence="1">Multi-pass membrane protein</topology>
    </subcellularLocation>
</comment>
<evidence type="ECO:0000256" key="4">
    <source>
        <dbReference type="ARBA" id="ARBA00022448"/>
    </source>
</evidence>
<keyword evidence="6 9" id="KW-0812">Transmembrane</keyword>
<sequence length="440" mass="48402">MTSPLAKQRSRWRFDDAVMFFCAGALVLALSGLGVMLSLLLQQAKPQWWPMPIYEWTHAATNTAVLGLPIYRDDSALLVDQGALEPAETRLIRLERQGRDVIRSKPESAILVQHKIEGRILGHYKSLDVDTLELATRHGESYRYALSDVDYWYLPNQLSSFEQWSIASKNVLRFLTQGLEPNSEAGGVYPAVVGTVVMVFLMTVFVMPLGVLAAVYLHEYAGDGYLTRLIRTGVHNLAAIPSVIYGVFGLGLFVYGVGGELDRLFFNDSLPAPTFGEPGLLWASLTLALLTLPVVIVATEEGMSRIPRSIVEASYALGATRAETLIRLVLPLTAPAMMTGLILAIARAAGEVAPLMLVGVVEYAPTLPLKSEFPFLALDQKFMHLGHQIYDLGFQSLDSSLVQARVYATAVVLFAIVVALNALAVALRNRLNRRYQNLLR</sequence>
<dbReference type="GO" id="GO:0005315">
    <property type="term" value="F:phosphate transmembrane transporter activity"/>
    <property type="evidence" value="ECO:0007669"/>
    <property type="project" value="InterPro"/>
</dbReference>
<dbReference type="STRING" id="2518989.IMCC3088_2684"/>
<feature type="transmembrane region" description="Helical" evidence="9">
    <location>
        <begin position="406"/>
        <end position="427"/>
    </location>
</feature>
<dbReference type="PANTHER" id="PTHR43470:SF6">
    <property type="entry name" value="PHOSPHATE TRANSPORT SYSTEM PERMEASE PROTEIN PSTA"/>
    <property type="match status" value="1"/>
</dbReference>
<evidence type="ECO:0000256" key="1">
    <source>
        <dbReference type="ARBA" id="ARBA00004651"/>
    </source>
</evidence>
<evidence type="ECO:0000256" key="5">
    <source>
        <dbReference type="ARBA" id="ARBA00022475"/>
    </source>
</evidence>
<gene>
    <name evidence="10" type="ORF">IMCC3088_2684</name>
</gene>
<dbReference type="Pfam" id="PF00528">
    <property type="entry name" value="BPD_transp_1"/>
    <property type="match status" value="1"/>
</dbReference>
<evidence type="ECO:0000256" key="3">
    <source>
        <dbReference type="ARBA" id="ARBA00016864"/>
    </source>
</evidence>
<keyword evidence="8 9" id="KW-0472">Membrane</keyword>
<dbReference type="InterPro" id="IPR000515">
    <property type="entry name" value="MetI-like"/>
</dbReference>
<dbReference type="RefSeq" id="WP_009576842.1">
    <property type="nucleotide sequence ID" value="NZ_AEIG01000087.1"/>
</dbReference>
<evidence type="ECO:0000256" key="6">
    <source>
        <dbReference type="ARBA" id="ARBA00022692"/>
    </source>
</evidence>
<evidence type="ECO:0000313" key="10">
    <source>
        <dbReference type="EMBL" id="EGG28667.1"/>
    </source>
</evidence>
<dbReference type="InterPro" id="IPR035906">
    <property type="entry name" value="MetI-like_sf"/>
</dbReference>
<feature type="transmembrane region" description="Helical" evidence="9">
    <location>
        <begin position="237"/>
        <end position="259"/>
    </location>
</feature>
<keyword evidence="7 9" id="KW-1133">Transmembrane helix</keyword>
<keyword evidence="4" id="KW-0813">Transport</keyword>
<dbReference type="PANTHER" id="PTHR43470">
    <property type="entry name" value="PHOSPHATE TRANSPORT SYSTEM PERMEASE PROTEIN PSTA-RELATED"/>
    <property type="match status" value="1"/>
</dbReference>
<evidence type="ECO:0000256" key="2">
    <source>
        <dbReference type="ARBA" id="ARBA00007069"/>
    </source>
</evidence>
<evidence type="ECO:0000256" key="8">
    <source>
        <dbReference type="ARBA" id="ARBA00023136"/>
    </source>
</evidence>
<evidence type="ECO:0000256" key="9">
    <source>
        <dbReference type="RuleBase" id="RU363043"/>
    </source>
</evidence>
<reference evidence="10 11" key="1">
    <citation type="journal article" date="2011" name="J. Bacteriol.">
        <title>Genome sequence of strain IMCC3088, a proteorhodopsin-containing marine bacterium belonging to the OM60/NOR5 clade.</title>
        <authorList>
            <person name="Jang Y."/>
            <person name="Oh H.M."/>
            <person name="Kang I."/>
            <person name="Lee K."/>
            <person name="Yang S.J."/>
            <person name="Cho J.C."/>
        </authorList>
    </citation>
    <scope>NUCLEOTIDE SEQUENCE [LARGE SCALE GENOMIC DNA]</scope>
    <source>
        <strain evidence="10 11">IMCC3088</strain>
    </source>
</reference>
<evidence type="ECO:0000313" key="11">
    <source>
        <dbReference type="Proteomes" id="UP000005615"/>
    </source>
</evidence>
<dbReference type="AlphaFoldDB" id="F3L4T3"/>
<evidence type="ECO:0000256" key="7">
    <source>
        <dbReference type="ARBA" id="ARBA00022989"/>
    </source>
</evidence>
<feature type="transmembrane region" description="Helical" evidence="9">
    <location>
        <begin position="188"/>
        <end position="217"/>
    </location>
</feature>
<dbReference type="SUPFAM" id="SSF161098">
    <property type="entry name" value="MetI-like"/>
    <property type="match status" value="1"/>
</dbReference>
<dbReference type="GO" id="GO:0035435">
    <property type="term" value="P:phosphate ion transmembrane transport"/>
    <property type="evidence" value="ECO:0007669"/>
    <property type="project" value="InterPro"/>
</dbReference>
<feature type="transmembrane region" description="Helical" evidence="9">
    <location>
        <begin position="328"/>
        <end position="349"/>
    </location>
</feature>
<dbReference type="CDD" id="cd06261">
    <property type="entry name" value="TM_PBP2"/>
    <property type="match status" value="1"/>
</dbReference>
<keyword evidence="5 9" id="KW-1003">Cell membrane</keyword>
<dbReference type="NCBIfam" id="TIGR00974">
    <property type="entry name" value="3a0107s02c"/>
    <property type="match status" value="1"/>
</dbReference>
<comment type="caution">
    <text evidence="10">The sequence shown here is derived from an EMBL/GenBank/DDBJ whole genome shotgun (WGS) entry which is preliminary data.</text>
</comment>
<dbReference type="InterPro" id="IPR005672">
    <property type="entry name" value="Phosphate_PstA"/>
</dbReference>
<feature type="transmembrane region" description="Helical" evidence="9">
    <location>
        <begin position="17"/>
        <end position="41"/>
    </location>
</feature>
<name>F3L4T3_9GAMM</name>
<accession>F3L4T3</accession>
<keyword evidence="11" id="KW-1185">Reference proteome</keyword>
<feature type="transmembrane region" description="Helical" evidence="9">
    <location>
        <begin position="279"/>
        <end position="299"/>
    </location>
</feature>
<dbReference type="Gene3D" id="1.10.3720.10">
    <property type="entry name" value="MetI-like"/>
    <property type="match status" value="1"/>
</dbReference>
<organism evidence="10 11">
    <name type="scientific">Aequoribacter fuscus</name>
    <dbReference type="NCBI Taxonomy" id="2518989"/>
    <lineage>
        <taxon>Bacteria</taxon>
        <taxon>Pseudomonadati</taxon>
        <taxon>Pseudomonadota</taxon>
        <taxon>Gammaproteobacteria</taxon>
        <taxon>Cellvibrionales</taxon>
        <taxon>Halieaceae</taxon>
        <taxon>Aequoribacter</taxon>
    </lineage>
</organism>
<dbReference type="PROSITE" id="PS50928">
    <property type="entry name" value="ABC_TM1"/>
    <property type="match status" value="1"/>
</dbReference>
<proteinExistence type="inferred from homology"/>
<dbReference type="Proteomes" id="UP000005615">
    <property type="component" value="Unassembled WGS sequence"/>
</dbReference>
<dbReference type="OrthoDB" id="9807065at2"/>
<dbReference type="GO" id="GO:0005886">
    <property type="term" value="C:plasma membrane"/>
    <property type="evidence" value="ECO:0007669"/>
    <property type="project" value="UniProtKB-SubCell"/>
</dbReference>